<evidence type="ECO:0000313" key="5">
    <source>
        <dbReference type="EMBL" id="KKY15605.1"/>
    </source>
</evidence>
<dbReference type="AlphaFoldDB" id="A0A0G2GF10"/>
<dbReference type="Pfam" id="PF00248">
    <property type="entry name" value="Aldo_ket_red"/>
    <property type="match status" value="1"/>
</dbReference>
<dbReference type="Proteomes" id="UP000053317">
    <property type="component" value="Unassembled WGS sequence"/>
</dbReference>
<dbReference type="PANTHER" id="PTHR43364">
    <property type="entry name" value="NADH-SPECIFIC METHYLGLYOXAL REDUCTASE-RELATED"/>
    <property type="match status" value="1"/>
</dbReference>
<comment type="similarity">
    <text evidence="3">Belongs to the aldo/keto reductase family. Aldo/keto reductase 2 subfamily.</text>
</comment>
<keyword evidence="1" id="KW-0521">NADP</keyword>
<evidence type="ECO:0000313" key="6">
    <source>
        <dbReference type="Proteomes" id="UP000053317"/>
    </source>
</evidence>
<dbReference type="GO" id="GO:0016491">
    <property type="term" value="F:oxidoreductase activity"/>
    <property type="evidence" value="ECO:0007669"/>
    <property type="project" value="UniProtKB-KW"/>
</dbReference>
<dbReference type="OrthoDB" id="48988at2759"/>
<evidence type="ECO:0000256" key="3">
    <source>
        <dbReference type="ARBA" id="ARBA00038157"/>
    </source>
</evidence>
<evidence type="ECO:0000256" key="2">
    <source>
        <dbReference type="ARBA" id="ARBA00023002"/>
    </source>
</evidence>
<dbReference type="InterPro" id="IPR050523">
    <property type="entry name" value="AKR_Detox_Biosynth"/>
</dbReference>
<dbReference type="Gene3D" id="3.20.20.100">
    <property type="entry name" value="NADP-dependent oxidoreductase domain"/>
    <property type="match status" value="1"/>
</dbReference>
<organism evidence="5 6">
    <name type="scientific">Phaeomoniella chlamydospora</name>
    <name type="common">Phaeoacremonium chlamydosporum</name>
    <dbReference type="NCBI Taxonomy" id="158046"/>
    <lineage>
        <taxon>Eukaryota</taxon>
        <taxon>Fungi</taxon>
        <taxon>Dikarya</taxon>
        <taxon>Ascomycota</taxon>
        <taxon>Pezizomycotina</taxon>
        <taxon>Eurotiomycetes</taxon>
        <taxon>Chaetothyriomycetidae</taxon>
        <taxon>Phaeomoniellales</taxon>
        <taxon>Phaeomoniellaceae</taxon>
        <taxon>Phaeomoniella</taxon>
    </lineage>
</organism>
<name>A0A0G2GF10_PHACM</name>
<feature type="domain" description="NADP-dependent oxidoreductase" evidence="4">
    <location>
        <begin position="30"/>
        <end position="330"/>
    </location>
</feature>
<dbReference type="InterPro" id="IPR036812">
    <property type="entry name" value="NAD(P)_OxRdtase_dom_sf"/>
</dbReference>
<dbReference type="SUPFAM" id="SSF51430">
    <property type="entry name" value="NAD(P)-linked oxidoreductase"/>
    <property type="match status" value="1"/>
</dbReference>
<keyword evidence="2" id="KW-0560">Oxidoreductase</keyword>
<sequence>MSLFPPAAKPKSHLGYYKLLGPNCGLRVSPICLGAMNFGEAWKGAMGTCAKDNTFEMLDFFKSHGGNFIDTANNYQNEESETWLGEWMAQRDCRDQMVIATKYTTGFKGYLGDKMIQANHGGNNAKSMKISVEASLKKLQTDYIDILYVHWWSYDTPIEEVMHYLNDLVVSGKVIYLGISDTPAWIVSKANTYARAHGLRPFVVYQGQWSAAQRSFEREIIPMCRAEGMAIAPWGALGGGMFKTEEQFKNEDRRKMREPTDAQLKLCKVLEEIANRKGTVMTSIALAYVLHKTPHVFPICGGRSVKHLEQNIQALGLKLTREDIVEIDDAYPFERGFPYSMLAPNVTHDEIKPEDLWFTNSIAHIESVPLPGPLPAGAHKV</sequence>
<evidence type="ECO:0000259" key="4">
    <source>
        <dbReference type="Pfam" id="PF00248"/>
    </source>
</evidence>
<comment type="caution">
    <text evidence="5">The sequence shown here is derived from an EMBL/GenBank/DDBJ whole genome shotgun (WGS) entry which is preliminary data.</text>
</comment>
<dbReference type="EMBL" id="LCWF01000182">
    <property type="protein sequence ID" value="KKY15605.1"/>
    <property type="molecule type" value="Genomic_DNA"/>
</dbReference>
<evidence type="ECO:0000256" key="1">
    <source>
        <dbReference type="ARBA" id="ARBA00022857"/>
    </source>
</evidence>
<keyword evidence="6" id="KW-1185">Reference proteome</keyword>
<proteinExistence type="inferred from homology"/>
<gene>
    <name evidence="5" type="ORF">UCRPC4_g06237</name>
</gene>
<protein>
    <submittedName>
        <fullName evidence="5">Putative norsolorinic acid reductase</fullName>
    </submittedName>
</protein>
<accession>A0A0G2GF10</accession>
<reference evidence="5 6" key="1">
    <citation type="submission" date="2015-05" db="EMBL/GenBank/DDBJ databases">
        <title>Distinctive expansion of gene families associated with plant cell wall degradation and secondary metabolism in the genomes of grapevine trunk pathogens.</title>
        <authorList>
            <person name="Lawrence D.P."/>
            <person name="Travadon R."/>
            <person name="Rolshausen P.E."/>
            <person name="Baumgartner K."/>
        </authorList>
    </citation>
    <scope>NUCLEOTIDE SEQUENCE [LARGE SCALE GENOMIC DNA]</scope>
    <source>
        <strain evidence="5">UCRPC4</strain>
    </source>
</reference>
<dbReference type="PANTHER" id="PTHR43364:SF7">
    <property type="entry name" value="NADP-DEPENDENT OXIDOREDUCTASE DOMAIN-CONTAINING PROTEIN-RELATED"/>
    <property type="match status" value="1"/>
</dbReference>
<reference evidence="5 6" key="2">
    <citation type="submission" date="2015-05" db="EMBL/GenBank/DDBJ databases">
        <authorList>
            <person name="Morales-Cruz A."/>
            <person name="Amrine K.C."/>
            <person name="Cantu D."/>
        </authorList>
    </citation>
    <scope>NUCLEOTIDE SEQUENCE [LARGE SCALE GENOMIC DNA]</scope>
    <source>
        <strain evidence="5">UCRPC4</strain>
    </source>
</reference>
<dbReference type="InterPro" id="IPR023210">
    <property type="entry name" value="NADP_OxRdtase_dom"/>
</dbReference>